<dbReference type="EMBL" id="FZMO01000090">
    <property type="protein sequence ID" value="SNQ47268.1"/>
    <property type="molecule type" value="Genomic_DNA"/>
</dbReference>
<dbReference type="SUPFAM" id="SSF48452">
    <property type="entry name" value="TPR-like"/>
    <property type="match status" value="1"/>
</dbReference>
<gene>
    <name evidence="1" type="ORF">FRACA_180032</name>
</gene>
<dbReference type="AlphaFoldDB" id="A0A2I2KNM7"/>
<dbReference type="RefSeq" id="WP_101831149.1">
    <property type="nucleotide sequence ID" value="NZ_FZMO01000090.1"/>
</dbReference>
<keyword evidence="2" id="KW-1185">Reference proteome</keyword>
<organism evidence="1 2">
    <name type="scientific">Frankia canadensis</name>
    <dbReference type="NCBI Taxonomy" id="1836972"/>
    <lineage>
        <taxon>Bacteria</taxon>
        <taxon>Bacillati</taxon>
        <taxon>Actinomycetota</taxon>
        <taxon>Actinomycetes</taxon>
        <taxon>Frankiales</taxon>
        <taxon>Frankiaceae</taxon>
        <taxon>Frankia</taxon>
    </lineage>
</organism>
<dbReference type="Proteomes" id="UP000234331">
    <property type="component" value="Unassembled WGS sequence"/>
</dbReference>
<accession>A0A2I2KNM7</accession>
<name>A0A2I2KNM7_9ACTN</name>
<dbReference type="Gene3D" id="1.25.40.10">
    <property type="entry name" value="Tetratricopeptide repeat domain"/>
    <property type="match status" value="1"/>
</dbReference>
<dbReference type="InterPro" id="IPR011990">
    <property type="entry name" value="TPR-like_helical_dom_sf"/>
</dbReference>
<sequence>MAETFPRLARPQPVGVFPLPAGFLLVPDGEDTAGVRRSLAAGRRPDAWPARLRPLELAYRGEIAAAAAALDGDDPVTRYNRFVLRPQDARDEDPAAVRAALGPELGALVDVVRFALGELAEPPPTDAATGEVAALVHAARAAHAMAADRPADAASSLGLAIDEAARAGAAGLAAQLLSTAADLRRAVEGPTDAVLAGLAAAADALDGTDLAIARAELRLALGSAHQERAGEDPEHLRHAAGQYLAALRLVSVDSAPEVFASAQVNLATAYLAMPMRQASDQLRVGVAIAGLRTALGVYTARAHPRHWASTQLNLANALVGVPSGHRRDNLVEAVGRYQQVLAVRDPRTDPLGHARALAGQGNALAHLGALDKAAGVLTRARAAFERCGAHDEANAVSGLLTEVAARRGTGNGT</sequence>
<proteinExistence type="predicted"/>
<evidence type="ECO:0000313" key="1">
    <source>
        <dbReference type="EMBL" id="SNQ47268.1"/>
    </source>
</evidence>
<evidence type="ECO:0000313" key="2">
    <source>
        <dbReference type="Proteomes" id="UP000234331"/>
    </source>
</evidence>
<protein>
    <submittedName>
        <fullName evidence="1">Tetratricopeptide repeat domain protein</fullName>
    </submittedName>
</protein>
<dbReference type="OrthoDB" id="2380776at2"/>
<reference evidence="1 2" key="1">
    <citation type="submission" date="2017-06" db="EMBL/GenBank/DDBJ databases">
        <authorList>
            <person name="Kim H.J."/>
            <person name="Triplett B.A."/>
        </authorList>
    </citation>
    <scope>NUCLEOTIDE SEQUENCE [LARGE SCALE GENOMIC DNA]</scope>
    <source>
        <strain evidence="1">FRACA_ARgP5</strain>
    </source>
</reference>